<evidence type="ECO:0008006" key="3">
    <source>
        <dbReference type="Google" id="ProtNLM"/>
    </source>
</evidence>
<dbReference type="KEGG" id="chm:B842_03895"/>
<sequence>MALPFSPDVLRQVARLGGTWREVPTDASPLARVEALSFPKRLVSAEEVPYLHPAEVGLPDVEAFIALDAPLPDVPVALPCGVRWCGHEWQAGDITYPWDEGRGRDLPLVDLTADDAAVEELEKFRQLVGDPRASRAVLLTYSDGYPNYLFINADDPHPGDPAVWSTDHEGFFREMEATAPSLSDWLGRQLTDEELYPLLRD</sequence>
<proteinExistence type="predicted"/>
<name>A0A0B5D659_9CORY</name>
<keyword evidence="2" id="KW-1185">Reference proteome</keyword>
<organism evidence="1 2">
    <name type="scientific">Corynebacterium humireducens NBRC 106098 = DSM 45392</name>
    <dbReference type="NCBI Taxonomy" id="1223515"/>
    <lineage>
        <taxon>Bacteria</taxon>
        <taxon>Bacillati</taxon>
        <taxon>Actinomycetota</taxon>
        <taxon>Actinomycetes</taxon>
        <taxon>Mycobacteriales</taxon>
        <taxon>Corynebacteriaceae</taxon>
        <taxon>Corynebacterium</taxon>
    </lineage>
</organism>
<dbReference type="OrthoDB" id="128799at2"/>
<dbReference type="SUPFAM" id="SSF160631">
    <property type="entry name" value="SMI1/KNR4-like"/>
    <property type="match status" value="1"/>
</dbReference>
<dbReference type="HOGENOM" id="CLU_1358548_0_0_11"/>
<dbReference type="AlphaFoldDB" id="A0A0B5D659"/>
<accession>A0A0B5D659</accession>
<gene>
    <name evidence="1" type="ORF">B842_03895</name>
</gene>
<dbReference type="EMBL" id="CP005286">
    <property type="protein sequence ID" value="AJE32632.1"/>
    <property type="molecule type" value="Genomic_DNA"/>
</dbReference>
<dbReference type="InterPro" id="IPR037883">
    <property type="entry name" value="Knr4/Smi1-like_sf"/>
</dbReference>
<evidence type="ECO:0000313" key="1">
    <source>
        <dbReference type="EMBL" id="AJE32632.1"/>
    </source>
</evidence>
<protein>
    <recommendedName>
        <fullName evidence="3">Knr4/Smi1-like domain-containing protein</fullName>
    </recommendedName>
</protein>
<evidence type="ECO:0000313" key="2">
    <source>
        <dbReference type="Proteomes" id="UP000031524"/>
    </source>
</evidence>
<reference evidence="1 2" key="1">
    <citation type="submission" date="2013-04" db="EMBL/GenBank/DDBJ databases">
        <title>Complete genome sequence of Corynebacterium humireducens DSM 45392(T), isolated from a wastewater-fed microbial fuel cell.</title>
        <authorList>
            <person name="Ruckert C."/>
            <person name="Albersmeier A."/>
            <person name="Kalinowski J."/>
        </authorList>
    </citation>
    <scope>NUCLEOTIDE SEQUENCE [LARGE SCALE GENOMIC DNA]</scope>
    <source>
        <strain evidence="2">MFC-5</strain>
    </source>
</reference>
<dbReference type="RefSeq" id="WP_052437726.1">
    <property type="nucleotide sequence ID" value="NZ_BCSU01000022.1"/>
</dbReference>
<dbReference type="Proteomes" id="UP000031524">
    <property type="component" value="Chromosome"/>
</dbReference>